<protein>
    <submittedName>
        <fullName evidence="8">Prepilin peptidase CpaA</fullName>
    </submittedName>
</protein>
<dbReference type="Proteomes" id="UP000198339">
    <property type="component" value="Unassembled WGS sequence"/>
</dbReference>
<dbReference type="GO" id="GO:0005886">
    <property type="term" value="C:plasma membrane"/>
    <property type="evidence" value="ECO:0007669"/>
    <property type="project" value="UniProtKB-SubCell"/>
</dbReference>
<evidence type="ECO:0000256" key="2">
    <source>
        <dbReference type="ARBA" id="ARBA00022475"/>
    </source>
</evidence>
<evidence type="ECO:0000256" key="3">
    <source>
        <dbReference type="ARBA" id="ARBA00022692"/>
    </source>
</evidence>
<feature type="transmembrane region" description="Helical" evidence="6">
    <location>
        <begin position="142"/>
        <end position="160"/>
    </location>
</feature>
<dbReference type="AlphaFoldDB" id="A0A239K3I4"/>
<dbReference type="Gene3D" id="1.20.120.1220">
    <property type="match status" value="1"/>
</dbReference>
<accession>A0A239K3I4</accession>
<keyword evidence="2" id="KW-1003">Cell membrane</keyword>
<evidence type="ECO:0000259" key="7">
    <source>
        <dbReference type="Pfam" id="PF01478"/>
    </source>
</evidence>
<feature type="transmembrane region" description="Helical" evidence="6">
    <location>
        <begin position="30"/>
        <end position="46"/>
    </location>
</feature>
<proteinExistence type="predicted"/>
<evidence type="ECO:0000256" key="5">
    <source>
        <dbReference type="ARBA" id="ARBA00023136"/>
    </source>
</evidence>
<evidence type="ECO:0000256" key="1">
    <source>
        <dbReference type="ARBA" id="ARBA00004651"/>
    </source>
</evidence>
<keyword evidence="3 6" id="KW-0812">Transmembrane</keyword>
<dbReference type="InterPro" id="IPR052218">
    <property type="entry name" value="Preflagellin_Peptidase"/>
</dbReference>
<dbReference type="PANTHER" id="PTHR36506:SF1">
    <property type="entry name" value="PREFLAGELLIN PEPTIDASE"/>
    <property type="match status" value="1"/>
</dbReference>
<evidence type="ECO:0000256" key="4">
    <source>
        <dbReference type="ARBA" id="ARBA00022989"/>
    </source>
</evidence>
<keyword evidence="5 6" id="KW-0472">Membrane</keyword>
<dbReference type="PANTHER" id="PTHR36506">
    <property type="entry name" value="PREFLAGELLIN PEPTIDASE"/>
    <property type="match status" value="1"/>
</dbReference>
<name>A0A239K3I4_9SPHN</name>
<gene>
    <name evidence="8" type="ORF">SAMN06295955_11289</name>
</gene>
<evidence type="ECO:0000313" key="9">
    <source>
        <dbReference type="Proteomes" id="UP000198339"/>
    </source>
</evidence>
<feature type="transmembrane region" description="Helical" evidence="6">
    <location>
        <begin position="58"/>
        <end position="77"/>
    </location>
</feature>
<sequence>MTDLLAFQVAFVAILLLATASDIHSLRIPNLLPALMILLFLAAWVWGFPFRDPIWSHLAHFALALAAGMALFHFRWFGGGDAKLYAAVALWFGLGDAVLLLLLTALTGALVVVVRMLFHIFRALAFDSGPPEHRRRLFERKIPYGIAIAAGGIVTLLQTYPWSPS</sequence>
<dbReference type="Pfam" id="PF01478">
    <property type="entry name" value="Peptidase_A24"/>
    <property type="match status" value="1"/>
</dbReference>
<comment type="subcellular location">
    <subcellularLocation>
        <location evidence="1">Cell membrane</location>
        <topology evidence="1">Multi-pass membrane protein</topology>
    </subcellularLocation>
</comment>
<dbReference type="InterPro" id="IPR000045">
    <property type="entry name" value="Prepilin_IV_endopep_pep"/>
</dbReference>
<feature type="transmembrane region" description="Helical" evidence="6">
    <location>
        <begin position="97"/>
        <end position="121"/>
    </location>
</feature>
<evidence type="ECO:0000313" key="8">
    <source>
        <dbReference type="EMBL" id="SNT12946.1"/>
    </source>
</evidence>
<evidence type="ECO:0000256" key="6">
    <source>
        <dbReference type="SAM" id="Phobius"/>
    </source>
</evidence>
<reference evidence="8 9" key="1">
    <citation type="submission" date="2017-06" db="EMBL/GenBank/DDBJ databases">
        <authorList>
            <person name="Kim H.J."/>
            <person name="Triplett B.A."/>
        </authorList>
    </citation>
    <scope>NUCLEOTIDE SEQUENCE [LARGE SCALE GENOMIC DNA]</scope>
    <source>
        <strain evidence="8 9">DS15</strain>
    </source>
</reference>
<dbReference type="EMBL" id="FZPA01000012">
    <property type="protein sequence ID" value="SNT12946.1"/>
    <property type="molecule type" value="Genomic_DNA"/>
</dbReference>
<organism evidence="8 9">
    <name type="scientific">Sphingopyxis indica</name>
    <dbReference type="NCBI Taxonomy" id="436663"/>
    <lineage>
        <taxon>Bacteria</taxon>
        <taxon>Pseudomonadati</taxon>
        <taxon>Pseudomonadota</taxon>
        <taxon>Alphaproteobacteria</taxon>
        <taxon>Sphingomonadales</taxon>
        <taxon>Sphingomonadaceae</taxon>
        <taxon>Sphingopyxis</taxon>
    </lineage>
</organism>
<feature type="domain" description="Prepilin type IV endopeptidase peptidase" evidence="7">
    <location>
        <begin position="10"/>
        <end position="112"/>
    </location>
</feature>
<dbReference type="GO" id="GO:0004190">
    <property type="term" value="F:aspartic-type endopeptidase activity"/>
    <property type="evidence" value="ECO:0007669"/>
    <property type="project" value="InterPro"/>
</dbReference>
<keyword evidence="4 6" id="KW-1133">Transmembrane helix</keyword>
<keyword evidence="9" id="KW-1185">Reference proteome</keyword>